<name>A0AAN8A481_9PEZI</name>
<protein>
    <submittedName>
        <fullName evidence="2">Uncharacterized protein</fullName>
    </submittedName>
</protein>
<feature type="region of interest" description="Disordered" evidence="1">
    <location>
        <begin position="69"/>
        <end position="89"/>
    </location>
</feature>
<dbReference type="EMBL" id="JAVRQU010000003">
    <property type="protein sequence ID" value="KAK5704961.1"/>
    <property type="molecule type" value="Genomic_DNA"/>
</dbReference>
<dbReference type="Proteomes" id="UP001310594">
    <property type="component" value="Unassembled WGS sequence"/>
</dbReference>
<feature type="compositionally biased region" description="Polar residues" evidence="1">
    <location>
        <begin position="69"/>
        <end position="79"/>
    </location>
</feature>
<feature type="region of interest" description="Disordered" evidence="1">
    <location>
        <begin position="220"/>
        <end position="300"/>
    </location>
</feature>
<gene>
    <name evidence="2" type="ORF">LTR97_002075</name>
</gene>
<evidence type="ECO:0000313" key="3">
    <source>
        <dbReference type="Proteomes" id="UP001310594"/>
    </source>
</evidence>
<proteinExistence type="predicted"/>
<comment type="caution">
    <text evidence="2">The sequence shown here is derived from an EMBL/GenBank/DDBJ whole genome shotgun (WGS) entry which is preliminary data.</text>
</comment>
<reference evidence="2" key="1">
    <citation type="submission" date="2023-08" db="EMBL/GenBank/DDBJ databases">
        <title>Black Yeasts Isolated from many extreme environments.</title>
        <authorList>
            <person name="Coleine C."/>
            <person name="Stajich J.E."/>
            <person name="Selbmann L."/>
        </authorList>
    </citation>
    <scope>NUCLEOTIDE SEQUENCE</scope>
    <source>
        <strain evidence="2">CCFEE 5810</strain>
    </source>
</reference>
<accession>A0AAN8A481</accession>
<feature type="compositionally biased region" description="Acidic residues" evidence="1">
    <location>
        <begin position="283"/>
        <end position="293"/>
    </location>
</feature>
<sequence length="300" mass="32349">MSLAILPSSPIAYGQTPVPTLLPPGPSLSKRPKLSLDTHSNPTIYGKKSTSLRLETLSTTSPTVRNTFQNGYDVSQQPKAPSGKRPSLMPLATNVQNVTPRRQPTPLRTELPSVTDVPELVSSSAASSASISTLDSSSSEMPYQLPYNVVSILSNSPMTRPEGTKRHFARFPTSKKVLFRAPLTEEIKTSKYTMAHSDIESMQPSLLPMGTKGALLKEKSGGKTATIGSTAKKPSTASAQPGEKRESSDEEDSDTCPVTPVAGRRKKSRVWRWTLSPVNGSSEQEDSDDVDIDEEKHGAT</sequence>
<dbReference type="AlphaFoldDB" id="A0AAN8A481"/>
<evidence type="ECO:0000313" key="2">
    <source>
        <dbReference type="EMBL" id="KAK5704961.1"/>
    </source>
</evidence>
<evidence type="ECO:0000256" key="1">
    <source>
        <dbReference type="SAM" id="MobiDB-lite"/>
    </source>
</evidence>
<organism evidence="2 3">
    <name type="scientific">Elasticomyces elasticus</name>
    <dbReference type="NCBI Taxonomy" id="574655"/>
    <lineage>
        <taxon>Eukaryota</taxon>
        <taxon>Fungi</taxon>
        <taxon>Dikarya</taxon>
        <taxon>Ascomycota</taxon>
        <taxon>Pezizomycotina</taxon>
        <taxon>Dothideomycetes</taxon>
        <taxon>Dothideomycetidae</taxon>
        <taxon>Mycosphaerellales</taxon>
        <taxon>Teratosphaeriaceae</taxon>
        <taxon>Elasticomyces</taxon>
    </lineage>
</organism>
<feature type="compositionally biased region" description="Polar residues" evidence="1">
    <location>
        <begin position="226"/>
        <end position="239"/>
    </location>
</feature>
<feature type="region of interest" description="Disordered" evidence="1">
    <location>
        <begin position="1"/>
        <end position="46"/>
    </location>
</feature>